<evidence type="ECO:0008006" key="4">
    <source>
        <dbReference type="Google" id="ProtNLM"/>
    </source>
</evidence>
<evidence type="ECO:0000313" key="3">
    <source>
        <dbReference type="Proteomes" id="UP000198356"/>
    </source>
</evidence>
<dbReference type="Gene3D" id="2.40.180.10">
    <property type="entry name" value="Catalase core domain"/>
    <property type="match status" value="1"/>
</dbReference>
<protein>
    <recommendedName>
        <fullName evidence="4">Catalase</fullName>
    </recommendedName>
</protein>
<feature type="compositionally biased region" description="Basic and acidic residues" evidence="1">
    <location>
        <begin position="54"/>
        <end position="71"/>
    </location>
</feature>
<proteinExistence type="predicted"/>
<sequence>MIVVPVLSLRVLTGKEIDLGAGYNAIQLLIQEFFADETAVWDLKVQLALASEDNHQEESAFPNEKADKPWPEEQSPWPTVATITVRPQNSYSDARQTFVDEQMSFTPWHKLAIHRPLGGIMRAGRKAYEDAAKYRSQRNARTIVESVSADTIPA</sequence>
<dbReference type="Proteomes" id="UP000198356">
    <property type="component" value="Unassembled WGS sequence"/>
</dbReference>
<keyword evidence="3" id="KW-1185">Reference proteome</keyword>
<gene>
    <name evidence="2" type="ORF">SAMN05421770_101909</name>
</gene>
<accession>A0A239ECJ9</accession>
<evidence type="ECO:0000313" key="2">
    <source>
        <dbReference type="EMBL" id="SNS42405.1"/>
    </source>
</evidence>
<reference evidence="2 3" key="1">
    <citation type="submission" date="2017-06" db="EMBL/GenBank/DDBJ databases">
        <authorList>
            <person name="Kim H.J."/>
            <person name="Triplett B.A."/>
        </authorList>
    </citation>
    <scope>NUCLEOTIDE SEQUENCE [LARGE SCALE GENOMIC DNA]</scope>
    <source>
        <strain evidence="2 3">DSM 18704</strain>
    </source>
</reference>
<dbReference type="RefSeq" id="WP_142988221.1">
    <property type="nucleotide sequence ID" value="NZ_FZOU01000001.1"/>
</dbReference>
<evidence type="ECO:0000256" key="1">
    <source>
        <dbReference type="SAM" id="MobiDB-lite"/>
    </source>
</evidence>
<feature type="region of interest" description="Disordered" evidence="1">
    <location>
        <begin position="54"/>
        <end position="76"/>
    </location>
</feature>
<dbReference type="EMBL" id="FZOU01000001">
    <property type="protein sequence ID" value="SNS42405.1"/>
    <property type="molecule type" value="Genomic_DNA"/>
</dbReference>
<dbReference type="InterPro" id="IPR020835">
    <property type="entry name" value="Catalase_sf"/>
</dbReference>
<name>A0A239ECJ9_9BACT</name>
<dbReference type="AlphaFoldDB" id="A0A239ECJ9"/>
<dbReference type="OrthoDB" id="336698at2"/>
<dbReference type="GO" id="GO:0020037">
    <property type="term" value="F:heme binding"/>
    <property type="evidence" value="ECO:0007669"/>
    <property type="project" value="InterPro"/>
</dbReference>
<dbReference type="SUPFAM" id="SSF56634">
    <property type="entry name" value="Heme-dependent catalase-like"/>
    <property type="match status" value="1"/>
</dbReference>
<organism evidence="2 3">
    <name type="scientific">Granulicella rosea</name>
    <dbReference type="NCBI Taxonomy" id="474952"/>
    <lineage>
        <taxon>Bacteria</taxon>
        <taxon>Pseudomonadati</taxon>
        <taxon>Acidobacteriota</taxon>
        <taxon>Terriglobia</taxon>
        <taxon>Terriglobales</taxon>
        <taxon>Acidobacteriaceae</taxon>
        <taxon>Granulicella</taxon>
    </lineage>
</organism>